<evidence type="ECO:0000256" key="1">
    <source>
        <dbReference type="SAM" id="MobiDB-lite"/>
    </source>
</evidence>
<dbReference type="GeneID" id="25562682"/>
<name>A0A0L0D370_THETB</name>
<evidence type="ECO:0000313" key="3">
    <source>
        <dbReference type="Proteomes" id="UP000054408"/>
    </source>
</evidence>
<accession>A0A0L0D370</accession>
<reference evidence="2 3" key="1">
    <citation type="submission" date="2010-05" db="EMBL/GenBank/DDBJ databases">
        <title>The Genome Sequence of Thecamonas trahens ATCC 50062.</title>
        <authorList>
            <consortium name="The Broad Institute Genome Sequencing Platform"/>
            <person name="Russ C."/>
            <person name="Cuomo C."/>
            <person name="Shea T."/>
            <person name="Young S.K."/>
            <person name="Zeng Q."/>
            <person name="Koehrsen M."/>
            <person name="Haas B."/>
            <person name="Borodovsky M."/>
            <person name="Guigo R."/>
            <person name="Alvarado L."/>
            <person name="Berlin A."/>
            <person name="Bochicchio J."/>
            <person name="Borenstein D."/>
            <person name="Chapman S."/>
            <person name="Chen Z."/>
            <person name="Freedman E."/>
            <person name="Gellesch M."/>
            <person name="Goldberg J."/>
            <person name="Griggs A."/>
            <person name="Gujja S."/>
            <person name="Heilman E."/>
            <person name="Heiman D."/>
            <person name="Hepburn T."/>
            <person name="Howarth C."/>
            <person name="Jen D."/>
            <person name="Larson L."/>
            <person name="Mehta T."/>
            <person name="Park D."/>
            <person name="Pearson M."/>
            <person name="Roberts A."/>
            <person name="Saif S."/>
            <person name="Shenoy N."/>
            <person name="Sisk P."/>
            <person name="Stolte C."/>
            <person name="Sykes S."/>
            <person name="Thomson T."/>
            <person name="Walk T."/>
            <person name="White J."/>
            <person name="Yandava C."/>
            <person name="Burger G."/>
            <person name="Gray M.W."/>
            <person name="Holland P.W.H."/>
            <person name="King N."/>
            <person name="Lang F.B.F."/>
            <person name="Roger A.J."/>
            <person name="Ruiz-Trillo I."/>
            <person name="Lander E."/>
            <person name="Nusbaum C."/>
        </authorList>
    </citation>
    <scope>NUCLEOTIDE SEQUENCE [LARGE SCALE GENOMIC DNA]</scope>
    <source>
        <strain evidence="2 3">ATCC 50062</strain>
    </source>
</reference>
<dbReference type="Proteomes" id="UP000054408">
    <property type="component" value="Unassembled WGS sequence"/>
</dbReference>
<feature type="region of interest" description="Disordered" evidence="1">
    <location>
        <begin position="1"/>
        <end position="78"/>
    </location>
</feature>
<evidence type="ECO:0000313" key="2">
    <source>
        <dbReference type="EMBL" id="KNC46610.1"/>
    </source>
</evidence>
<feature type="compositionally biased region" description="Low complexity" evidence="1">
    <location>
        <begin position="36"/>
        <end position="45"/>
    </location>
</feature>
<dbReference type="AlphaFoldDB" id="A0A0L0D370"/>
<feature type="region of interest" description="Disordered" evidence="1">
    <location>
        <begin position="130"/>
        <end position="150"/>
    </location>
</feature>
<keyword evidence="3" id="KW-1185">Reference proteome</keyword>
<sequence>MASLRPVNALGGGNGGGITIFADTPSASEAFKENASARSSAKSAGGRTGRRFGARIDPNAQAPRQQASRKAAAGGKNRTFGRDKLAALSGEWEVEQCFASDPAQWEHANAYTDADLDDLDALLASAAGLRAQRRRPAQSRRDASRLFSTAGTPQKVTAADVGLGSAERVLDAALDSTAARLGVVGGLDLSFGCGDAGDDGCDNGDISLGDW</sequence>
<dbReference type="RefSeq" id="XP_013760383.1">
    <property type="nucleotide sequence ID" value="XM_013904929.1"/>
</dbReference>
<organism evidence="2 3">
    <name type="scientific">Thecamonas trahens ATCC 50062</name>
    <dbReference type="NCBI Taxonomy" id="461836"/>
    <lineage>
        <taxon>Eukaryota</taxon>
        <taxon>Apusozoa</taxon>
        <taxon>Apusomonadida</taxon>
        <taxon>Apusomonadidae</taxon>
        <taxon>Thecamonas</taxon>
    </lineage>
</organism>
<gene>
    <name evidence="2" type="ORF">AMSG_03046</name>
</gene>
<protein>
    <submittedName>
        <fullName evidence="2">Uncharacterized protein</fullName>
    </submittedName>
</protein>
<proteinExistence type="predicted"/>
<dbReference type="EMBL" id="GL349443">
    <property type="protein sequence ID" value="KNC46610.1"/>
    <property type="molecule type" value="Genomic_DNA"/>
</dbReference>